<proteinExistence type="predicted"/>
<dbReference type="Proteomes" id="UP000810292">
    <property type="component" value="Unassembled WGS sequence"/>
</dbReference>
<name>A0A9D9I9V9_9SPIO</name>
<organism evidence="1 2">
    <name type="scientific">Candidatus Ornithospirochaeta stercoravium</name>
    <dbReference type="NCBI Taxonomy" id="2840897"/>
    <lineage>
        <taxon>Bacteria</taxon>
        <taxon>Pseudomonadati</taxon>
        <taxon>Spirochaetota</taxon>
        <taxon>Spirochaetia</taxon>
        <taxon>Spirochaetales</taxon>
        <taxon>Spirochaetaceae</taxon>
        <taxon>Spirochaetaceae incertae sedis</taxon>
        <taxon>Candidatus Ornithospirochaeta</taxon>
    </lineage>
</organism>
<dbReference type="AlphaFoldDB" id="A0A9D9I9V9"/>
<protein>
    <submittedName>
        <fullName evidence="1">Uncharacterized protein</fullName>
    </submittedName>
</protein>
<evidence type="ECO:0000313" key="2">
    <source>
        <dbReference type="Proteomes" id="UP000810292"/>
    </source>
</evidence>
<gene>
    <name evidence="1" type="ORF">IAA72_01660</name>
</gene>
<dbReference type="EMBL" id="JADIMF010000023">
    <property type="protein sequence ID" value="MBO8468477.1"/>
    <property type="molecule type" value="Genomic_DNA"/>
</dbReference>
<reference evidence="1" key="2">
    <citation type="journal article" date="2021" name="PeerJ">
        <title>Extensive microbial diversity within the chicken gut microbiome revealed by metagenomics and culture.</title>
        <authorList>
            <person name="Gilroy R."/>
            <person name="Ravi A."/>
            <person name="Getino M."/>
            <person name="Pursley I."/>
            <person name="Horton D.L."/>
            <person name="Alikhan N.F."/>
            <person name="Baker D."/>
            <person name="Gharbi K."/>
            <person name="Hall N."/>
            <person name="Watson M."/>
            <person name="Adriaenssens E.M."/>
            <person name="Foster-Nyarko E."/>
            <person name="Jarju S."/>
            <person name="Secka A."/>
            <person name="Antonio M."/>
            <person name="Oren A."/>
            <person name="Chaudhuri R.R."/>
            <person name="La Ragione R."/>
            <person name="Hildebrand F."/>
            <person name="Pallen M.J."/>
        </authorList>
    </citation>
    <scope>NUCLEOTIDE SEQUENCE</scope>
    <source>
        <strain evidence="1">14700</strain>
    </source>
</reference>
<evidence type="ECO:0000313" key="1">
    <source>
        <dbReference type="EMBL" id="MBO8468477.1"/>
    </source>
</evidence>
<sequence>MKLDDEIRREFDRATDEFRLVFYNGIRKIAESDEEEQKIVNNYATSMLRNFNLGDELASGGDKDIDHYTPAILYKYYFEGPLIPYSVRVSDSNSDETFMAGPEGDVVQLSVVLNNSLPRLMRLAALYDSCFSMLYKMKSYADFKVSLEISDTFMEKVNALCSPNLDHYSISYDGKTLSAGEVGLKRAEALYIQKNYPLYLRKKDIKTEEGLEKGIETFIEFLQGHQLNDEDRIITLLRMDEPYGWSGKVTKKIIQEAEHRGLIEIPVKGIINLK</sequence>
<accession>A0A9D9I9V9</accession>
<reference evidence="1" key="1">
    <citation type="submission" date="2020-10" db="EMBL/GenBank/DDBJ databases">
        <authorList>
            <person name="Gilroy R."/>
        </authorList>
    </citation>
    <scope>NUCLEOTIDE SEQUENCE</scope>
    <source>
        <strain evidence="1">14700</strain>
    </source>
</reference>
<comment type="caution">
    <text evidence="1">The sequence shown here is derived from an EMBL/GenBank/DDBJ whole genome shotgun (WGS) entry which is preliminary data.</text>
</comment>